<dbReference type="OrthoDB" id="3497749at2759"/>
<organism evidence="1 2">
    <name type="scientific">Mollisia scopiformis</name>
    <name type="common">Conifer needle endophyte fungus</name>
    <name type="synonym">Phialocephala scopiformis</name>
    <dbReference type="NCBI Taxonomy" id="149040"/>
    <lineage>
        <taxon>Eukaryota</taxon>
        <taxon>Fungi</taxon>
        <taxon>Dikarya</taxon>
        <taxon>Ascomycota</taxon>
        <taxon>Pezizomycotina</taxon>
        <taxon>Leotiomycetes</taxon>
        <taxon>Helotiales</taxon>
        <taxon>Mollisiaceae</taxon>
        <taxon>Mollisia</taxon>
    </lineage>
</organism>
<dbReference type="Proteomes" id="UP000070700">
    <property type="component" value="Unassembled WGS sequence"/>
</dbReference>
<name>A0A132B522_MOLSC</name>
<keyword evidence="2" id="KW-1185">Reference proteome</keyword>
<dbReference type="InterPro" id="IPR038883">
    <property type="entry name" value="AN11006-like"/>
</dbReference>
<reference evidence="1 2" key="1">
    <citation type="submission" date="2015-10" db="EMBL/GenBank/DDBJ databases">
        <title>Full genome of DAOMC 229536 Phialocephala scopiformis, a fungal endophyte of spruce producing the potent anti-insectan compound rugulosin.</title>
        <authorList>
            <consortium name="DOE Joint Genome Institute"/>
            <person name="Walker A.K."/>
            <person name="Frasz S.L."/>
            <person name="Seifert K.A."/>
            <person name="Miller J.D."/>
            <person name="Mondo S.J."/>
            <person name="Labutti K."/>
            <person name="Lipzen A."/>
            <person name="Dockter R."/>
            <person name="Kennedy M."/>
            <person name="Grigoriev I.V."/>
            <person name="Spatafora J.W."/>
        </authorList>
    </citation>
    <scope>NUCLEOTIDE SEQUENCE [LARGE SCALE GENOMIC DNA]</scope>
    <source>
        <strain evidence="1 2">CBS 120377</strain>
    </source>
</reference>
<dbReference type="InParanoid" id="A0A132B522"/>
<accession>A0A132B522</accession>
<protein>
    <submittedName>
        <fullName evidence="1">Uncharacterized protein</fullName>
    </submittedName>
</protein>
<dbReference type="EMBL" id="KQ947439">
    <property type="protein sequence ID" value="KUJ07505.1"/>
    <property type="molecule type" value="Genomic_DNA"/>
</dbReference>
<gene>
    <name evidence="1" type="ORF">LY89DRAFT_789599</name>
</gene>
<dbReference type="PANTHER" id="PTHR42085:SF1">
    <property type="entry name" value="F-BOX DOMAIN-CONTAINING PROTEIN"/>
    <property type="match status" value="1"/>
</dbReference>
<dbReference type="PANTHER" id="PTHR42085">
    <property type="entry name" value="F-BOX DOMAIN-CONTAINING PROTEIN"/>
    <property type="match status" value="1"/>
</dbReference>
<dbReference type="KEGG" id="psco:LY89DRAFT_789599"/>
<dbReference type="RefSeq" id="XP_018061860.1">
    <property type="nucleotide sequence ID" value="XM_018223277.1"/>
</dbReference>
<evidence type="ECO:0000313" key="1">
    <source>
        <dbReference type="EMBL" id="KUJ07505.1"/>
    </source>
</evidence>
<sequence>MATSPSPPSANAPPILRLPDEILLKILKYACTSTETIRPELWLPGSSQFGQYYKCITLNTRQTFRFPARVNGRLPEALTAIDLLFTCRAFNNIVDVESLFYRYNNFEFSNTLCILDYLKALPTRRRKAIRNISVMWDFYHPDSGFLALSTCSGLCNLTVDITHLAAFFEIPLNSDIHVAPGYSQLVALRGLKSLTLIYSSGSTSAWENTTWDLVVTVLERVRGLPATDQNKLDMQLEITGIETMITDLVRLPQPADYLPSAAGLAQAFSHSTVVDGDYLLTLPRTLSVPPQASLQPH</sequence>
<proteinExistence type="predicted"/>
<dbReference type="AlphaFoldDB" id="A0A132B522"/>
<dbReference type="GeneID" id="28833003"/>
<evidence type="ECO:0000313" key="2">
    <source>
        <dbReference type="Proteomes" id="UP000070700"/>
    </source>
</evidence>